<keyword evidence="1 4" id="KW-0479">Metal-binding</keyword>
<feature type="site" description="Interaction with DNA substrate" evidence="5">
    <location>
        <position position="279"/>
    </location>
</feature>
<evidence type="ECO:0000256" key="2">
    <source>
        <dbReference type="ARBA" id="ARBA00022801"/>
    </source>
</evidence>
<evidence type="ECO:0000256" key="4">
    <source>
        <dbReference type="PIRSR" id="PIRSR604808-2"/>
    </source>
</evidence>
<dbReference type="OrthoDB" id="498125at2759"/>
<feature type="binding site" evidence="4">
    <location>
        <position position="169"/>
    </location>
    <ligand>
        <name>Mg(2+)</name>
        <dbReference type="ChEBI" id="CHEBI:18420"/>
        <label>1</label>
    </ligand>
</feature>
<reference evidence="7" key="1">
    <citation type="journal article" date="2020" name="Stud. Mycol.">
        <title>101 Dothideomycetes genomes: a test case for predicting lifestyles and emergence of pathogens.</title>
        <authorList>
            <person name="Haridas S."/>
            <person name="Albert R."/>
            <person name="Binder M."/>
            <person name="Bloem J."/>
            <person name="Labutti K."/>
            <person name="Salamov A."/>
            <person name="Andreopoulos B."/>
            <person name="Baker S."/>
            <person name="Barry K."/>
            <person name="Bills G."/>
            <person name="Bluhm B."/>
            <person name="Cannon C."/>
            <person name="Castanera R."/>
            <person name="Culley D."/>
            <person name="Daum C."/>
            <person name="Ezra D."/>
            <person name="Gonzalez J."/>
            <person name="Henrissat B."/>
            <person name="Kuo A."/>
            <person name="Liang C."/>
            <person name="Lipzen A."/>
            <person name="Lutzoni F."/>
            <person name="Magnuson J."/>
            <person name="Mondo S."/>
            <person name="Nolan M."/>
            <person name="Ohm R."/>
            <person name="Pangilinan J."/>
            <person name="Park H.-J."/>
            <person name="Ramirez L."/>
            <person name="Alfaro M."/>
            <person name="Sun H."/>
            <person name="Tritt A."/>
            <person name="Yoshinaga Y."/>
            <person name="Zwiers L.-H."/>
            <person name="Turgeon B."/>
            <person name="Goodwin S."/>
            <person name="Spatafora J."/>
            <person name="Crous P."/>
            <person name="Grigoriev I."/>
        </authorList>
    </citation>
    <scope>NUCLEOTIDE SEQUENCE</scope>
    <source>
        <strain evidence="7">CBS 122367</strain>
    </source>
</reference>
<dbReference type="GO" id="GO:0016787">
    <property type="term" value="F:hydrolase activity"/>
    <property type="evidence" value="ECO:0007669"/>
    <property type="project" value="UniProtKB-KW"/>
</dbReference>
<evidence type="ECO:0008006" key="9">
    <source>
        <dbReference type="Google" id="ProtNLM"/>
    </source>
</evidence>
<keyword evidence="3 4" id="KW-0460">Magnesium</keyword>
<dbReference type="SUPFAM" id="SSF56219">
    <property type="entry name" value="DNase I-like"/>
    <property type="match status" value="1"/>
</dbReference>
<dbReference type="PROSITE" id="PS51435">
    <property type="entry name" value="AP_NUCLEASE_F1_4"/>
    <property type="match status" value="1"/>
</dbReference>
<dbReference type="GO" id="GO:0046872">
    <property type="term" value="F:metal ion binding"/>
    <property type="evidence" value="ECO:0007669"/>
    <property type="project" value="UniProtKB-KW"/>
</dbReference>
<evidence type="ECO:0000313" key="8">
    <source>
        <dbReference type="Proteomes" id="UP000799291"/>
    </source>
</evidence>
<evidence type="ECO:0000313" key="7">
    <source>
        <dbReference type="EMBL" id="KAF2678807.1"/>
    </source>
</evidence>
<dbReference type="InterPro" id="IPR036691">
    <property type="entry name" value="Endo/exonu/phosph_ase_sf"/>
</dbReference>
<dbReference type="InterPro" id="IPR004808">
    <property type="entry name" value="AP_endonuc_1"/>
</dbReference>
<feature type="compositionally biased region" description="Basic and acidic residues" evidence="6">
    <location>
        <begin position="353"/>
        <end position="378"/>
    </location>
</feature>
<dbReference type="GO" id="GO:0006281">
    <property type="term" value="P:DNA repair"/>
    <property type="evidence" value="ECO:0007669"/>
    <property type="project" value="InterPro"/>
</dbReference>
<keyword evidence="2" id="KW-0378">Hydrolase</keyword>
<organism evidence="7 8">
    <name type="scientific">Lentithecium fluviatile CBS 122367</name>
    <dbReference type="NCBI Taxonomy" id="1168545"/>
    <lineage>
        <taxon>Eukaryota</taxon>
        <taxon>Fungi</taxon>
        <taxon>Dikarya</taxon>
        <taxon>Ascomycota</taxon>
        <taxon>Pezizomycotina</taxon>
        <taxon>Dothideomycetes</taxon>
        <taxon>Pleosporomycetidae</taxon>
        <taxon>Pleosporales</taxon>
        <taxon>Massarineae</taxon>
        <taxon>Lentitheciaceae</taxon>
        <taxon>Lentithecium</taxon>
    </lineage>
</organism>
<dbReference type="GO" id="GO:0004518">
    <property type="term" value="F:nuclease activity"/>
    <property type="evidence" value="ECO:0007669"/>
    <property type="project" value="InterPro"/>
</dbReference>
<dbReference type="AlphaFoldDB" id="A0A6G1IKP2"/>
<name>A0A6G1IKP2_9PLEO</name>
<keyword evidence="4" id="KW-0464">Manganese</keyword>
<evidence type="ECO:0000256" key="5">
    <source>
        <dbReference type="PIRSR" id="PIRSR604808-3"/>
    </source>
</evidence>
<keyword evidence="8" id="KW-1185">Reference proteome</keyword>
<evidence type="ECO:0000256" key="6">
    <source>
        <dbReference type="SAM" id="MobiDB-lite"/>
    </source>
</evidence>
<comment type="cofactor">
    <cofactor evidence="4">
        <name>Mg(2+)</name>
        <dbReference type="ChEBI" id="CHEBI:18420"/>
    </cofactor>
    <cofactor evidence="4">
        <name>Mn(2+)</name>
        <dbReference type="ChEBI" id="CHEBI:29035"/>
    </cofactor>
    <text evidence="4">Probably binds two magnesium or manganese ions per subunit.</text>
</comment>
<proteinExistence type="predicted"/>
<sequence>MTAKLSASSPAHHADADIASTCVSVPIIDVRLSEEIVAHKMALIVHEGRRAGSCVGIVLLDMRRVWGTMESQKPVSDIAGDGMCRRRPGLPWLEVQARRVSVAELTSATRKFALFDIYAVNGTDSPYRDAATGVAKGTRHDRKLEFHRLLTEECLCLEKEGWQVLLTGDMNVAPTVLDGYPRLRTFPHQHVLNRADFNAKFLGGENKGDGGGEVFAGVDVWRKMYAGERRYTYYPRGKEWRSSCDRMDYVVVGRKMWDEGLVMGAGIMDSEAERGTSDHVPIWVDISFGKGEETVGRPTKCKTFYALRTQIDVNLTCIPFWRSLVIKQRGIDIAAENLDISPDRARSRQAVRKRIDSRDTHCTKEGSEKGRAEKRGRADKLGCVSMDW</sequence>
<accession>A0A6G1IKP2</accession>
<feature type="site" description="Important for catalytic activity" evidence="5">
    <location>
        <position position="248"/>
    </location>
</feature>
<feature type="region of interest" description="Disordered" evidence="6">
    <location>
        <begin position="349"/>
        <end position="378"/>
    </location>
</feature>
<dbReference type="Gene3D" id="3.60.10.10">
    <property type="entry name" value="Endonuclease/exonuclease/phosphatase"/>
    <property type="match status" value="1"/>
</dbReference>
<gene>
    <name evidence="7" type="ORF">K458DRAFT_435486</name>
</gene>
<evidence type="ECO:0000256" key="1">
    <source>
        <dbReference type="ARBA" id="ARBA00022723"/>
    </source>
</evidence>
<evidence type="ECO:0000256" key="3">
    <source>
        <dbReference type="ARBA" id="ARBA00022842"/>
    </source>
</evidence>
<feature type="site" description="Transition state stabilizer" evidence="5">
    <location>
        <position position="171"/>
    </location>
</feature>
<dbReference type="EMBL" id="MU005608">
    <property type="protein sequence ID" value="KAF2678807.1"/>
    <property type="molecule type" value="Genomic_DNA"/>
</dbReference>
<feature type="binding site" evidence="4">
    <location>
        <position position="279"/>
    </location>
    <ligand>
        <name>Mg(2+)</name>
        <dbReference type="ChEBI" id="CHEBI:18420"/>
        <label>1</label>
    </ligand>
</feature>
<feature type="binding site" evidence="4">
    <location>
        <position position="171"/>
    </location>
    <ligand>
        <name>Mg(2+)</name>
        <dbReference type="ChEBI" id="CHEBI:18420"/>
        <label>1</label>
    </ligand>
</feature>
<protein>
    <recommendedName>
        <fullName evidence="9">DNase I-like protein</fullName>
    </recommendedName>
</protein>
<feature type="binding site" evidence="4">
    <location>
        <position position="278"/>
    </location>
    <ligand>
        <name>Mg(2+)</name>
        <dbReference type="ChEBI" id="CHEBI:18420"/>
        <label>1</label>
    </ligand>
</feature>
<dbReference type="Proteomes" id="UP000799291">
    <property type="component" value="Unassembled WGS sequence"/>
</dbReference>